<evidence type="ECO:0000256" key="1">
    <source>
        <dbReference type="SAM" id="MobiDB-lite"/>
    </source>
</evidence>
<organism evidence="3 4">
    <name type="scientific">Streptomyces polygonati</name>
    <dbReference type="NCBI Taxonomy" id="1617087"/>
    <lineage>
        <taxon>Bacteria</taxon>
        <taxon>Bacillati</taxon>
        <taxon>Actinomycetota</taxon>
        <taxon>Actinomycetes</taxon>
        <taxon>Kitasatosporales</taxon>
        <taxon>Streptomycetaceae</taxon>
        <taxon>Streptomyces</taxon>
    </lineage>
</organism>
<keyword evidence="4" id="KW-1185">Reference proteome</keyword>
<protein>
    <submittedName>
        <fullName evidence="3">IS701 family transposase</fullName>
    </submittedName>
</protein>
<feature type="domain" description="Transposase IS701-like DDE" evidence="2">
    <location>
        <begin position="26"/>
        <end position="261"/>
    </location>
</feature>
<dbReference type="EMBL" id="JBHSBB010000028">
    <property type="protein sequence ID" value="MFC4035630.1"/>
    <property type="molecule type" value="Genomic_DNA"/>
</dbReference>
<dbReference type="Pfam" id="PF13546">
    <property type="entry name" value="DDE_5"/>
    <property type="match status" value="1"/>
</dbReference>
<gene>
    <name evidence="3" type="ORF">ACFO3J_29795</name>
</gene>
<accession>A0ABV8HUG8</accession>
<comment type="caution">
    <text evidence="3">The sequence shown here is derived from an EMBL/GenBank/DDBJ whole genome shotgun (WGS) entry which is preliminary data.</text>
</comment>
<evidence type="ECO:0000313" key="3">
    <source>
        <dbReference type="EMBL" id="MFC4035630.1"/>
    </source>
</evidence>
<proteinExistence type="predicted"/>
<dbReference type="Proteomes" id="UP001595765">
    <property type="component" value="Unassembled WGS sequence"/>
</dbReference>
<feature type="region of interest" description="Disordered" evidence="1">
    <location>
        <begin position="244"/>
        <end position="282"/>
    </location>
</feature>
<dbReference type="InterPro" id="IPR039365">
    <property type="entry name" value="IS701-like"/>
</dbReference>
<dbReference type="PANTHER" id="PTHR33627">
    <property type="entry name" value="TRANSPOSASE"/>
    <property type="match status" value="1"/>
</dbReference>
<evidence type="ECO:0000313" key="4">
    <source>
        <dbReference type="Proteomes" id="UP001595765"/>
    </source>
</evidence>
<dbReference type="PANTHER" id="PTHR33627:SF1">
    <property type="entry name" value="TRANSPOSASE"/>
    <property type="match status" value="1"/>
</dbReference>
<reference evidence="4" key="1">
    <citation type="journal article" date="2019" name="Int. J. Syst. Evol. Microbiol.">
        <title>The Global Catalogue of Microorganisms (GCM) 10K type strain sequencing project: providing services to taxonomists for standard genome sequencing and annotation.</title>
        <authorList>
            <consortium name="The Broad Institute Genomics Platform"/>
            <consortium name="The Broad Institute Genome Sequencing Center for Infectious Disease"/>
            <person name="Wu L."/>
            <person name="Ma J."/>
        </authorList>
    </citation>
    <scope>NUCLEOTIDE SEQUENCE [LARGE SCALE GENOMIC DNA]</scope>
    <source>
        <strain evidence="4">CGMCC 4.7237</strain>
    </source>
</reference>
<dbReference type="RefSeq" id="WP_386435917.1">
    <property type="nucleotide sequence ID" value="NZ_JBHSBB010000028.1"/>
</dbReference>
<sequence>MSPTVSDVSQPQAPGRDAFEEFSSAVFAALPRADQRRWAEVYLQGLLTLDGRKSIRRMAERQPGWGADATQSLQHFVNQSPWDWSRVSEAVGSWVTSVSAPRAWVVETAVIPKRGTHSVGVCRRYSADQGRAVNGQFGMGGFIATDLEALPVEWRLVLERGWTSDAPRKSRARIPAGDRARPLWEYVLEVAGADCRPGPPATVPVVTDLRDELGVDQLIMALRERRDQFVVGVGMSRWNLARVHPADPRHGAPGQQRGTPPAGGSEQGSCPVGPADGDGGEVRRTQFASQPVRLPGGSVDSVGRVYWMTPEDAADDPLPHRYWITNITHLGTHGIVELVSHLQRAKRCVRALAEEFGMCDFEGRSFPGWHHHMTLVSAACVCRRTTGGPGPATRD</sequence>
<evidence type="ECO:0000259" key="2">
    <source>
        <dbReference type="Pfam" id="PF13546"/>
    </source>
</evidence>
<dbReference type="InterPro" id="IPR038721">
    <property type="entry name" value="IS701-like_DDE_dom"/>
</dbReference>
<name>A0ABV8HUG8_9ACTN</name>